<proteinExistence type="predicted"/>
<evidence type="ECO:0000313" key="3">
    <source>
        <dbReference type="Proteomes" id="UP001336314"/>
    </source>
</evidence>
<dbReference type="RefSeq" id="WP_330129315.1">
    <property type="nucleotide sequence ID" value="NZ_JAUHLI010000011.1"/>
</dbReference>
<protein>
    <submittedName>
        <fullName evidence="2">Uncharacterized protein</fullName>
    </submittedName>
</protein>
<keyword evidence="1" id="KW-0812">Transmembrane</keyword>
<sequence length="346" mass="38440">MALEICITTDPVTREWITCSEGYQFSTKNETVPQVLATGTPYLIESPENHAQDHKVLQQFQQFQRLAPSIRRDYVTLHQQYGEPQLNALSAFYAQQMVPTARALRTQSAKLSKEMPTLTGAVMASVERRLDLFGKYTLRYQQALENYRVAFQSKVRGAPLRQLAKNVHQAHQQLNAKFRSEIQRLVMQQQTSNAKANAWTDPNRALNQARSGRSDQAIRLQEHTNLQRMHQFLRTANQVGRGMLVLDAGIRVSDVRQVQQDGGDWHRSLAQQMTGFGAGAATAMSFGGLAVKALSVMLMATPYGWVYVIIGGIVAGLVAGYAMDAIGQWMAGLLYDHSQNLSGAGG</sequence>
<dbReference type="Proteomes" id="UP001336314">
    <property type="component" value="Unassembled WGS sequence"/>
</dbReference>
<comment type="caution">
    <text evidence="2">The sequence shown here is derived from an EMBL/GenBank/DDBJ whole genome shotgun (WGS) entry which is preliminary data.</text>
</comment>
<reference evidence="2 3" key="1">
    <citation type="submission" date="2023-07" db="EMBL/GenBank/DDBJ databases">
        <title>Alkalimonas sp., MEB108 novel, alkaliphilic bacterium isolated from Lonar Lake, India.</title>
        <authorList>
            <person name="Joshi A."/>
            <person name="Thite S."/>
        </authorList>
    </citation>
    <scope>NUCLEOTIDE SEQUENCE [LARGE SCALE GENOMIC DNA]</scope>
    <source>
        <strain evidence="2 3">MEB108</strain>
    </source>
</reference>
<organism evidence="2 3">
    <name type="scientific">Alkalimonas cellulosilytica</name>
    <dbReference type="NCBI Taxonomy" id="3058395"/>
    <lineage>
        <taxon>Bacteria</taxon>
        <taxon>Pseudomonadati</taxon>
        <taxon>Pseudomonadota</taxon>
        <taxon>Gammaproteobacteria</taxon>
        <taxon>Alkalimonas</taxon>
    </lineage>
</organism>
<name>A0ABU7J6W4_9GAMM</name>
<evidence type="ECO:0000313" key="2">
    <source>
        <dbReference type="EMBL" id="MEE2002246.1"/>
    </source>
</evidence>
<evidence type="ECO:0000256" key="1">
    <source>
        <dbReference type="SAM" id="Phobius"/>
    </source>
</evidence>
<keyword evidence="1" id="KW-0472">Membrane</keyword>
<keyword evidence="3" id="KW-1185">Reference proteome</keyword>
<keyword evidence="1" id="KW-1133">Transmembrane helix</keyword>
<accession>A0ABU7J6W4</accession>
<feature type="transmembrane region" description="Helical" evidence="1">
    <location>
        <begin position="304"/>
        <end position="323"/>
    </location>
</feature>
<feature type="transmembrane region" description="Helical" evidence="1">
    <location>
        <begin position="276"/>
        <end position="298"/>
    </location>
</feature>
<gene>
    <name evidence="2" type="ORF">QWY20_12350</name>
</gene>
<dbReference type="EMBL" id="JAUHLI010000011">
    <property type="protein sequence ID" value="MEE2002246.1"/>
    <property type="molecule type" value="Genomic_DNA"/>
</dbReference>